<feature type="binding site" evidence="4">
    <location>
        <position position="119"/>
    </location>
    <ligand>
        <name>S-adenosyl-L-methionine</name>
        <dbReference type="ChEBI" id="CHEBI:59789"/>
    </ligand>
</feature>
<accession>K0KEQ7</accession>
<dbReference type="PANTHER" id="PTHR43591">
    <property type="entry name" value="METHYLTRANSFERASE"/>
    <property type="match status" value="1"/>
</dbReference>
<feature type="binding site" evidence="4">
    <location>
        <position position="156"/>
    </location>
    <ligand>
        <name>S-adenosyl-L-methionine</name>
        <dbReference type="ChEBI" id="CHEBI:59789"/>
    </ligand>
</feature>
<dbReference type="GO" id="GO:0032259">
    <property type="term" value="P:methylation"/>
    <property type="evidence" value="ECO:0007669"/>
    <property type="project" value="UniProtKB-KW"/>
</dbReference>
<evidence type="ECO:0000313" key="5">
    <source>
        <dbReference type="EMBL" id="CCH35254.1"/>
    </source>
</evidence>
<keyword evidence="1 4" id="KW-0489">Methyltransferase</keyword>
<dbReference type="PROSITE" id="PS01184">
    <property type="entry name" value="UBIE_2"/>
    <property type="match status" value="1"/>
</dbReference>
<keyword evidence="4" id="KW-0474">Menaquinone biosynthesis</keyword>
<feature type="binding site" evidence="4">
    <location>
        <position position="101"/>
    </location>
    <ligand>
        <name>S-adenosyl-L-methionine</name>
        <dbReference type="ChEBI" id="CHEBI:59789"/>
    </ligand>
</feature>
<comment type="similarity">
    <text evidence="4">Belongs to the class I-like SAM-binding methyltransferase superfamily. MenG/UbiE family.</text>
</comment>
<comment type="function">
    <text evidence="4">Methyltransferase required for the conversion of demethylmenaquinol (DMKH2) to menaquinol (MKH2).</text>
</comment>
<dbReference type="InterPro" id="IPR029063">
    <property type="entry name" value="SAM-dependent_MTases_sf"/>
</dbReference>
<keyword evidence="6" id="KW-1185">Reference proteome</keyword>
<keyword evidence="2 4" id="KW-0808">Transferase</keyword>
<dbReference type="AlphaFoldDB" id="K0KEQ7"/>
<organism evidence="5 6">
    <name type="scientific">Saccharothrix espanaensis (strain ATCC 51144 / DSM 44229 / JCM 9112 / NBRC 15066 / NRRL 15764)</name>
    <dbReference type="NCBI Taxonomy" id="1179773"/>
    <lineage>
        <taxon>Bacteria</taxon>
        <taxon>Bacillati</taxon>
        <taxon>Actinomycetota</taxon>
        <taxon>Actinomycetes</taxon>
        <taxon>Pseudonocardiales</taxon>
        <taxon>Pseudonocardiaceae</taxon>
        <taxon>Saccharothrix</taxon>
    </lineage>
</organism>
<keyword evidence="3 4" id="KW-0949">S-adenosyl-L-methionine</keyword>
<proteinExistence type="inferred from homology"/>
<dbReference type="eggNOG" id="COG2226">
    <property type="taxonomic scope" value="Bacteria"/>
</dbReference>
<dbReference type="SUPFAM" id="SSF53335">
    <property type="entry name" value="S-adenosyl-L-methionine-dependent methyltransferases"/>
    <property type="match status" value="1"/>
</dbReference>
<dbReference type="KEGG" id="sesp:BN6_80360"/>
<dbReference type="EC" id="2.1.1.163" evidence="4"/>
<dbReference type="PANTHER" id="PTHR43591:SF24">
    <property type="entry name" value="2-METHOXY-6-POLYPRENYL-1,4-BENZOQUINOL METHYLASE, MITOCHONDRIAL"/>
    <property type="match status" value="1"/>
</dbReference>
<evidence type="ECO:0000256" key="3">
    <source>
        <dbReference type="ARBA" id="ARBA00022691"/>
    </source>
</evidence>
<dbReference type="CDD" id="cd02440">
    <property type="entry name" value="AdoMet_MTases"/>
    <property type="match status" value="1"/>
</dbReference>
<dbReference type="UniPathway" id="UPA00079">
    <property type="reaction ID" value="UER00169"/>
</dbReference>
<dbReference type="STRING" id="1179773.BN6_80360"/>
<dbReference type="Gene3D" id="3.40.50.150">
    <property type="entry name" value="Vaccinia Virus protein VP39"/>
    <property type="match status" value="1"/>
</dbReference>
<dbReference type="PATRIC" id="fig|1179773.3.peg.8112"/>
<evidence type="ECO:0000313" key="6">
    <source>
        <dbReference type="Proteomes" id="UP000006281"/>
    </source>
</evidence>
<dbReference type="PROSITE" id="PS51608">
    <property type="entry name" value="SAM_MT_UBIE"/>
    <property type="match status" value="1"/>
</dbReference>
<dbReference type="GO" id="GO:0043770">
    <property type="term" value="F:demethylmenaquinone methyltransferase activity"/>
    <property type="evidence" value="ECO:0007669"/>
    <property type="project" value="UniProtKB-UniRule"/>
</dbReference>
<dbReference type="Pfam" id="PF01209">
    <property type="entry name" value="Ubie_methyltran"/>
    <property type="match status" value="1"/>
</dbReference>
<dbReference type="NCBIfam" id="NF001241">
    <property type="entry name" value="PRK00216.1-2"/>
    <property type="match status" value="1"/>
</dbReference>
<dbReference type="HOGENOM" id="CLU_037990_0_0_11"/>
<dbReference type="HAMAP" id="MF_01813">
    <property type="entry name" value="MenG_UbiE_methyltr"/>
    <property type="match status" value="1"/>
</dbReference>
<comment type="pathway">
    <text evidence="4">Quinol/quinone metabolism; menaquinone biosynthesis; menaquinol from 1,4-dihydroxy-2-naphthoate: step 2/2.</text>
</comment>
<dbReference type="GO" id="GO:0009234">
    <property type="term" value="P:menaquinone biosynthetic process"/>
    <property type="evidence" value="ECO:0007669"/>
    <property type="project" value="UniProtKB-UniRule"/>
</dbReference>
<gene>
    <name evidence="4" type="primary">menG</name>
    <name evidence="5" type="synonym">ubiE</name>
    <name evidence="5" type="ordered locus">BN6_80360</name>
</gene>
<sequence length="283" mass="30955">MTTVFEARNSGVSAVQGMSIRARVRMGSGGWGASLRLSSMSRAGLDKNPREVAEMFDGVAKGYDRTNSVMTLGFDRRWREWSRRVLDARAGERVLDLAAGTAVSTVEYAASGAWCVAADFSLGMLLGGAHRPVPKVAADALHLPFADNSFDAVTVSFGIRNFSDTEAALREMARVVRPGGRLVICEVSTPTFRPFRFVYMRYLLKILPFIARFVSSNPDAYKYLAESMRTWPDQRALGEIIARAGWDDIAWMNLTGGMVALHRAIKPEPAGETATVGEPEPGE</sequence>
<evidence type="ECO:0000256" key="4">
    <source>
        <dbReference type="HAMAP-Rule" id="MF_01813"/>
    </source>
</evidence>
<evidence type="ECO:0000256" key="1">
    <source>
        <dbReference type="ARBA" id="ARBA00022603"/>
    </source>
</evidence>
<comment type="catalytic activity">
    <reaction evidence="4">
        <text>a 2-demethylmenaquinol + S-adenosyl-L-methionine = a menaquinol + S-adenosyl-L-homocysteine + H(+)</text>
        <dbReference type="Rhea" id="RHEA:42640"/>
        <dbReference type="Rhea" id="RHEA-COMP:9539"/>
        <dbReference type="Rhea" id="RHEA-COMP:9563"/>
        <dbReference type="ChEBI" id="CHEBI:15378"/>
        <dbReference type="ChEBI" id="CHEBI:18151"/>
        <dbReference type="ChEBI" id="CHEBI:55437"/>
        <dbReference type="ChEBI" id="CHEBI:57856"/>
        <dbReference type="ChEBI" id="CHEBI:59789"/>
        <dbReference type="EC" id="2.1.1.163"/>
    </reaction>
</comment>
<feature type="binding site" evidence="4">
    <location>
        <begin position="139"/>
        <end position="140"/>
    </location>
    <ligand>
        <name>S-adenosyl-L-methionine</name>
        <dbReference type="ChEBI" id="CHEBI:59789"/>
    </ligand>
</feature>
<dbReference type="InterPro" id="IPR004033">
    <property type="entry name" value="UbiE/COQ5_MeTrFase"/>
</dbReference>
<dbReference type="NCBIfam" id="TIGR01934">
    <property type="entry name" value="MenG_MenH_UbiE"/>
    <property type="match status" value="1"/>
</dbReference>
<dbReference type="EMBL" id="HE804045">
    <property type="protein sequence ID" value="CCH35254.1"/>
    <property type="molecule type" value="Genomic_DNA"/>
</dbReference>
<evidence type="ECO:0000256" key="2">
    <source>
        <dbReference type="ARBA" id="ARBA00022679"/>
    </source>
</evidence>
<dbReference type="Proteomes" id="UP000006281">
    <property type="component" value="Chromosome"/>
</dbReference>
<protein>
    <recommendedName>
        <fullName evidence="4">Demethylmenaquinone methyltransferase</fullName>
        <ecNumber evidence="4">2.1.1.163</ecNumber>
    </recommendedName>
</protein>
<name>K0KEQ7_SACES</name>
<reference evidence="5 6" key="1">
    <citation type="journal article" date="2012" name="BMC Genomics">
        <title>Complete genome sequence of Saccharothrix espanaensis DSM 44229T and comparison to the other completely sequenced Pseudonocardiaceae.</title>
        <authorList>
            <person name="Strobel T."/>
            <person name="Al-Dilaimi A."/>
            <person name="Blom J."/>
            <person name="Gessner A."/>
            <person name="Kalinowski J."/>
            <person name="Luzhetska M."/>
            <person name="Puhler A."/>
            <person name="Szczepanowski R."/>
            <person name="Bechthold A."/>
            <person name="Ruckert C."/>
        </authorList>
    </citation>
    <scope>NUCLEOTIDE SEQUENCE [LARGE SCALE GENOMIC DNA]</scope>
    <source>
        <strain evidence="6">ATCC 51144 / DSM 44229 / JCM 9112 / NBRC 15066 / NRRL 15764</strain>
    </source>
</reference>
<dbReference type="InterPro" id="IPR023576">
    <property type="entry name" value="UbiE/COQ5_MeTrFase_CS"/>
</dbReference>